<reference evidence="4" key="1">
    <citation type="submission" date="2022-12" db="EMBL/GenBank/DDBJ databases">
        <title>Draft genome assemblies for two species of Escallonia (Escalloniales).</title>
        <authorList>
            <person name="Chanderbali A."/>
            <person name="Dervinis C."/>
            <person name="Anghel I."/>
            <person name="Soltis D."/>
            <person name="Soltis P."/>
            <person name="Zapata F."/>
        </authorList>
    </citation>
    <scope>NUCLEOTIDE SEQUENCE</scope>
    <source>
        <strain evidence="4">UCBG64.0493</strain>
        <tissue evidence="4">Leaf</tissue>
    </source>
</reference>
<feature type="domain" description="CCHC-type" evidence="3">
    <location>
        <begin position="72"/>
        <end position="85"/>
    </location>
</feature>
<dbReference type="PANTHER" id="PTHR31286:SF178">
    <property type="entry name" value="DUF4283 DOMAIN-CONTAINING PROTEIN"/>
    <property type="match status" value="1"/>
</dbReference>
<name>A0AA88V3J4_9ASTE</name>
<dbReference type="PROSITE" id="PS50158">
    <property type="entry name" value="ZF_CCHC"/>
    <property type="match status" value="1"/>
</dbReference>
<keyword evidence="1" id="KW-0862">Zinc</keyword>
<dbReference type="AlphaFoldDB" id="A0AA88V3J4"/>
<dbReference type="GO" id="GO:0008270">
    <property type="term" value="F:zinc ion binding"/>
    <property type="evidence" value="ECO:0007669"/>
    <property type="project" value="UniProtKB-KW"/>
</dbReference>
<dbReference type="GO" id="GO:0003676">
    <property type="term" value="F:nucleic acid binding"/>
    <property type="evidence" value="ECO:0007669"/>
    <property type="project" value="InterPro"/>
</dbReference>
<proteinExistence type="predicted"/>
<dbReference type="Proteomes" id="UP001188597">
    <property type="component" value="Unassembled WGS sequence"/>
</dbReference>
<dbReference type="InterPro" id="IPR040256">
    <property type="entry name" value="At4g02000-like"/>
</dbReference>
<evidence type="ECO:0000313" key="5">
    <source>
        <dbReference type="Proteomes" id="UP001188597"/>
    </source>
</evidence>
<protein>
    <recommendedName>
        <fullName evidence="3">CCHC-type domain-containing protein</fullName>
    </recommendedName>
</protein>
<dbReference type="InterPro" id="IPR025836">
    <property type="entry name" value="Zn_knuckle_CX2CX4HX4C"/>
</dbReference>
<evidence type="ECO:0000256" key="2">
    <source>
        <dbReference type="SAM" id="MobiDB-lite"/>
    </source>
</evidence>
<feature type="compositionally biased region" description="Polar residues" evidence="2">
    <location>
        <begin position="119"/>
        <end position="140"/>
    </location>
</feature>
<organism evidence="4 5">
    <name type="scientific">Escallonia herrerae</name>
    <dbReference type="NCBI Taxonomy" id="1293975"/>
    <lineage>
        <taxon>Eukaryota</taxon>
        <taxon>Viridiplantae</taxon>
        <taxon>Streptophyta</taxon>
        <taxon>Embryophyta</taxon>
        <taxon>Tracheophyta</taxon>
        <taxon>Spermatophyta</taxon>
        <taxon>Magnoliopsida</taxon>
        <taxon>eudicotyledons</taxon>
        <taxon>Gunneridae</taxon>
        <taxon>Pentapetalae</taxon>
        <taxon>asterids</taxon>
        <taxon>campanulids</taxon>
        <taxon>Escalloniales</taxon>
        <taxon>Escalloniaceae</taxon>
        <taxon>Escallonia</taxon>
    </lineage>
</organism>
<dbReference type="InterPro" id="IPR001878">
    <property type="entry name" value="Znf_CCHC"/>
</dbReference>
<sequence length="140" mass="16169">MTKKNAAKIAESIGSLQEVDFTSNGRISWFKYLRIRVQIDIRHPLQTGFNRNKEANQKAWINLQYEHLLDFCFNCGRLGHIGRSCHFCPLKPPENMSNPFGPWPRVDYNEPFPPGAAWNPSQNPSEYQNQLENPNLQLPS</sequence>
<evidence type="ECO:0000256" key="1">
    <source>
        <dbReference type="PROSITE-ProRule" id="PRU00047"/>
    </source>
</evidence>
<keyword evidence="1" id="KW-0863">Zinc-finger</keyword>
<comment type="caution">
    <text evidence="4">The sequence shown here is derived from an EMBL/GenBank/DDBJ whole genome shotgun (WGS) entry which is preliminary data.</text>
</comment>
<dbReference type="EMBL" id="JAVXUP010003005">
    <property type="protein sequence ID" value="KAK3000444.1"/>
    <property type="molecule type" value="Genomic_DNA"/>
</dbReference>
<evidence type="ECO:0000259" key="3">
    <source>
        <dbReference type="PROSITE" id="PS50158"/>
    </source>
</evidence>
<keyword evidence="1" id="KW-0479">Metal-binding</keyword>
<accession>A0AA88V3J4</accession>
<keyword evidence="5" id="KW-1185">Reference proteome</keyword>
<feature type="region of interest" description="Disordered" evidence="2">
    <location>
        <begin position="112"/>
        <end position="140"/>
    </location>
</feature>
<dbReference type="Pfam" id="PF14392">
    <property type="entry name" value="zf-CCHC_4"/>
    <property type="match status" value="1"/>
</dbReference>
<gene>
    <name evidence="4" type="ORF">RJ639_021129</name>
</gene>
<dbReference type="PANTHER" id="PTHR31286">
    <property type="entry name" value="GLYCINE-RICH CELL WALL STRUCTURAL PROTEIN 1.8-LIKE"/>
    <property type="match status" value="1"/>
</dbReference>
<evidence type="ECO:0000313" key="4">
    <source>
        <dbReference type="EMBL" id="KAK3000444.1"/>
    </source>
</evidence>